<evidence type="ECO:0000313" key="6">
    <source>
        <dbReference type="EMBL" id="OFV68360.1"/>
    </source>
</evidence>
<name>A0A1F2PAC1_9EURY</name>
<dbReference type="PANTHER" id="PTHR43140">
    <property type="entry name" value="TYPE-1 RESTRICTION ENZYME ECOKI SPECIFICITY PROTEIN"/>
    <property type="match status" value="1"/>
</dbReference>
<dbReference type="InterPro" id="IPR000055">
    <property type="entry name" value="Restrct_endonuc_typeI_TRD"/>
</dbReference>
<keyword evidence="6" id="KW-0378">Hydrolase</keyword>
<keyword evidence="3" id="KW-0238">DNA-binding</keyword>
<dbReference type="GO" id="GO:0003677">
    <property type="term" value="F:DNA binding"/>
    <property type="evidence" value="ECO:0007669"/>
    <property type="project" value="UniProtKB-KW"/>
</dbReference>
<keyword evidence="7" id="KW-1185">Reference proteome</keyword>
<dbReference type="EMBL" id="LYOS01000001">
    <property type="protein sequence ID" value="OFV68360.1"/>
    <property type="molecule type" value="Genomic_DNA"/>
</dbReference>
<keyword evidence="6" id="KW-0540">Nuclease</keyword>
<evidence type="ECO:0000256" key="2">
    <source>
        <dbReference type="ARBA" id="ARBA00022747"/>
    </source>
</evidence>
<dbReference type="InterPro" id="IPR051212">
    <property type="entry name" value="Type-I_RE_S_subunit"/>
</dbReference>
<proteinExistence type="inferred from homology"/>
<dbReference type="AlphaFoldDB" id="A0A1F2PAC1"/>
<keyword evidence="2" id="KW-0680">Restriction system</keyword>
<dbReference type="PANTHER" id="PTHR43140:SF1">
    <property type="entry name" value="TYPE I RESTRICTION ENZYME ECOKI SPECIFICITY SUBUNIT"/>
    <property type="match status" value="1"/>
</dbReference>
<evidence type="ECO:0000313" key="7">
    <source>
        <dbReference type="Proteomes" id="UP000186940"/>
    </source>
</evidence>
<protein>
    <submittedName>
        <fullName evidence="6">Restriction endonuclease S subunit</fullName>
    </submittedName>
</protein>
<keyword evidence="4" id="KW-0175">Coiled coil</keyword>
<keyword evidence="6" id="KW-0255">Endonuclease</keyword>
<accession>A0A1F2PAC1</accession>
<dbReference type="GO" id="GO:0004519">
    <property type="term" value="F:endonuclease activity"/>
    <property type="evidence" value="ECO:0007669"/>
    <property type="project" value="UniProtKB-KW"/>
</dbReference>
<dbReference type="Gene3D" id="3.90.220.20">
    <property type="entry name" value="DNA methylase specificity domains"/>
    <property type="match status" value="2"/>
</dbReference>
<sequence length="303" mass="36007">MSWYLNYLWSKGFFYLKATKWIGQAGISNKKLLSIKLPLPFRNGKLDLETQKKIVEYIEANFSRIDRILEKKKKELEKLDELWESVLEQAFKLKEGEEWREVRLREVCRINPKKSEVKQLLEQNIEVSFIPMDYVDDTEGKIVRQKIRSIQSVYKGYTYFKEGDVLFAKITPCMENGKSAIACNLKNRIGFGSTEFHVLRPKESILSEFIFYFIRRKRFRNLAKLHFTGTVGHKRVPKEFLINSKIPLPFHNNHPDLEKQKEIANYLDSVYEKIKTLREKIQRQISLLEEMKESILDEVFTIR</sequence>
<evidence type="ECO:0000256" key="4">
    <source>
        <dbReference type="SAM" id="Coils"/>
    </source>
</evidence>
<evidence type="ECO:0000259" key="5">
    <source>
        <dbReference type="Pfam" id="PF01420"/>
    </source>
</evidence>
<dbReference type="Proteomes" id="UP000186940">
    <property type="component" value="Unassembled WGS sequence"/>
</dbReference>
<dbReference type="InterPro" id="IPR044946">
    <property type="entry name" value="Restrct_endonuc_typeI_TRD_sf"/>
</dbReference>
<dbReference type="PATRIC" id="fig|1838285.3.peg.38"/>
<dbReference type="GO" id="GO:0009307">
    <property type="term" value="P:DNA restriction-modification system"/>
    <property type="evidence" value="ECO:0007669"/>
    <property type="project" value="UniProtKB-KW"/>
</dbReference>
<feature type="domain" description="Type I restriction modification DNA specificity" evidence="5">
    <location>
        <begin position="97"/>
        <end position="284"/>
    </location>
</feature>
<comment type="caution">
    <text evidence="6">The sequence shown here is derived from an EMBL/GenBank/DDBJ whole genome shotgun (WGS) entry which is preliminary data.</text>
</comment>
<reference evidence="6" key="1">
    <citation type="submission" date="2016-05" db="EMBL/GenBank/DDBJ databases">
        <title>Microbial consortia oxidize butane by reversing methanogenesis.</title>
        <authorList>
            <person name="Laso-Perez R."/>
            <person name="Richter M."/>
            <person name="Wegener G."/>
            <person name="Musat F."/>
        </authorList>
    </citation>
    <scope>NUCLEOTIDE SEQUENCE [LARGE SCALE GENOMIC DNA]</scope>
    <source>
        <strain evidence="6">BOX2</strain>
    </source>
</reference>
<dbReference type="CDD" id="cd17260">
    <property type="entry name" value="RMtype1_S_EcoEI-TRD1-CR1_like"/>
    <property type="match status" value="1"/>
</dbReference>
<evidence type="ECO:0000256" key="3">
    <source>
        <dbReference type="ARBA" id="ARBA00023125"/>
    </source>
</evidence>
<comment type="similarity">
    <text evidence="1">Belongs to the type-I restriction system S methylase family.</text>
</comment>
<organism evidence="6 7">
    <name type="scientific">Candidatus Syntropharchaeum caldarium</name>
    <dbReference type="NCBI Taxonomy" id="1838285"/>
    <lineage>
        <taxon>Archaea</taxon>
        <taxon>Methanobacteriati</taxon>
        <taxon>Methanobacteriota</taxon>
        <taxon>Stenosarchaea group</taxon>
        <taxon>Methanomicrobia</taxon>
        <taxon>Methanosarcinales</taxon>
        <taxon>ANME-2 cluster</taxon>
        <taxon>Candidatus Syntropharchaeum</taxon>
    </lineage>
</organism>
<dbReference type="Pfam" id="PF01420">
    <property type="entry name" value="Methylase_S"/>
    <property type="match status" value="1"/>
</dbReference>
<feature type="coiled-coil region" evidence="4">
    <location>
        <begin position="271"/>
        <end position="298"/>
    </location>
</feature>
<evidence type="ECO:0000256" key="1">
    <source>
        <dbReference type="ARBA" id="ARBA00010923"/>
    </source>
</evidence>
<gene>
    <name evidence="6" type="ORF">SCAL_000036</name>
</gene>
<dbReference type="STRING" id="1838285.SCAL_000036"/>
<dbReference type="SUPFAM" id="SSF116734">
    <property type="entry name" value="DNA methylase specificity domain"/>
    <property type="match status" value="2"/>
</dbReference>